<comment type="subcellular location">
    <subcellularLocation>
        <location evidence="1">Membrane</location>
        <topology evidence="1">Multi-pass membrane protein</topology>
    </subcellularLocation>
</comment>
<keyword evidence="3" id="KW-0812">Transmembrane</keyword>
<organism evidence="10 11">
    <name type="scientific">Romeriopsis navalis LEGE 11480</name>
    <dbReference type="NCBI Taxonomy" id="2777977"/>
    <lineage>
        <taxon>Bacteria</taxon>
        <taxon>Bacillati</taxon>
        <taxon>Cyanobacteriota</taxon>
        <taxon>Cyanophyceae</taxon>
        <taxon>Leptolyngbyales</taxon>
        <taxon>Leptolyngbyaceae</taxon>
        <taxon>Romeriopsis</taxon>
        <taxon>Romeriopsis navalis</taxon>
    </lineage>
</organism>
<dbReference type="Gene3D" id="2.60.120.10">
    <property type="entry name" value="Jelly Rolls"/>
    <property type="match status" value="1"/>
</dbReference>
<evidence type="ECO:0000256" key="6">
    <source>
        <dbReference type="ARBA" id="ARBA00023136"/>
    </source>
</evidence>
<sequence>MLNNFDRLLLLRGVSIFRELRDDFLIRLSAVMEERAYPSKGGIFKQGDEGQSLYIVAAGQVRVHIGRQELARLDRGDFFGEMSLFDTEPRSASVTAINTCTCLELTQSQLYEAINETPEIALKLIGILSGRIRELNLENNQLRSQLGELPTAFPATPKKTSGRR</sequence>
<dbReference type="InterPro" id="IPR018488">
    <property type="entry name" value="cNMP-bd_CS"/>
</dbReference>
<evidence type="ECO:0000256" key="8">
    <source>
        <dbReference type="ARBA" id="ARBA00023303"/>
    </source>
</evidence>
<keyword evidence="5" id="KW-0406">Ion transport</keyword>
<dbReference type="Proteomes" id="UP000625316">
    <property type="component" value="Unassembled WGS sequence"/>
</dbReference>
<dbReference type="InterPro" id="IPR018490">
    <property type="entry name" value="cNMP-bd_dom_sf"/>
</dbReference>
<dbReference type="CDD" id="cd00038">
    <property type="entry name" value="CAP_ED"/>
    <property type="match status" value="1"/>
</dbReference>
<reference evidence="10" key="1">
    <citation type="submission" date="2020-10" db="EMBL/GenBank/DDBJ databases">
        <authorList>
            <person name="Castelo-Branco R."/>
            <person name="Eusebio N."/>
            <person name="Adriana R."/>
            <person name="Vieira A."/>
            <person name="Brugerolle De Fraissinette N."/>
            <person name="Rezende De Castro R."/>
            <person name="Schneider M.P."/>
            <person name="Vasconcelos V."/>
            <person name="Leao P.N."/>
        </authorList>
    </citation>
    <scope>NUCLEOTIDE SEQUENCE</scope>
    <source>
        <strain evidence="10">LEGE 11480</strain>
    </source>
</reference>
<keyword evidence="7" id="KW-1071">Ligand-gated ion channel</keyword>
<gene>
    <name evidence="10" type="ORF">IQ266_15440</name>
</gene>
<keyword evidence="6" id="KW-0472">Membrane</keyword>
<evidence type="ECO:0000313" key="11">
    <source>
        <dbReference type="Proteomes" id="UP000625316"/>
    </source>
</evidence>
<proteinExistence type="predicted"/>
<dbReference type="GO" id="GO:0016020">
    <property type="term" value="C:membrane"/>
    <property type="evidence" value="ECO:0007669"/>
    <property type="project" value="UniProtKB-SubCell"/>
</dbReference>
<dbReference type="InterPro" id="IPR000595">
    <property type="entry name" value="cNMP-bd_dom"/>
</dbReference>
<dbReference type="PROSITE" id="PS50042">
    <property type="entry name" value="CNMP_BINDING_3"/>
    <property type="match status" value="1"/>
</dbReference>
<dbReference type="SMART" id="SM00100">
    <property type="entry name" value="cNMP"/>
    <property type="match status" value="1"/>
</dbReference>
<dbReference type="GO" id="GO:0005221">
    <property type="term" value="F:intracellularly cyclic nucleotide-activated monoatomic cation channel activity"/>
    <property type="evidence" value="ECO:0007669"/>
    <property type="project" value="InterPro"/>
</dbReference>
<keyword evidence="11" id="KW-1185">Reference proteome</keyword>
<name>A0A928Z4K6_9CYAN</name>
<dbReference type="GO" id="GO:0044877">
    <property type="term" value="F:protein-containing complex binding"/>
    <property type="evidence" value="ECO:0007669"/>
    <property type="project" value="TreeGrafter"/>
</dbReference>
<evidence type="ECO:0000313" key="10">
    <source>
        <dbReference type="EMBL" id="MBE9031127.1"/>
    </source>
</evidence>
<keyword evidence="8" id="KW-0407">Ion channel</keyword>
<dbReference type="InterPro" id="IPR050866">
    <property type="entry name" value="CNG_cation_channel"/>
</dbReference>
<evidence type="ECO:0000256" key="5">
    <source>
        <dbReference type="ARBA" id="ARBA00023065"/>
    </source>
</evidence>
<evidence type="ECO:0000256" key="4">
    <source>
        <dbReference type="ARBA" id="ARBA00022989"/>
    </source>
</evidence>
<dbReference type="Pfam" id="PF00027">
    <property type="entry name" value="cNMP_binding"/>
    <property type="match status" value="1"/>
</dbReference>
<dbReference type="PANTHER" id="PTHR45638">
    <property type="entry name" value="CYCLIC NUCLEOTIDE-GATED CATION CHANNEL SUBUNIT A"/>
    <property type="match status" value="1"/>
</dbReference>
<protein>
    <submittedName>
        <fullName evidence="10">Cyclic nucleotide-binding domain-containing protein</fullName>
    </submittedName>
</protein>
<dbReference type="PRINTS" id="PR00103">
    <property type="entry name" value="CAMPKINASE"/>
</dbReference>
<feature type="domain" description="Cyclic nucleotide-binding" evidence="9">
    <location>
        <begin position="16"/>
        <end position="131"/>
    </location>
</feature>
<keyword evidence="4" id="KW-1133">Transmembrane helix</keyword>
<dbReference type="PANTHER" id="PTHR45638:SF11">
    <property type="entry name" value="CYCLIC NUCLEOTIDE-GATED CATION CHANNEL SUBUNIT A"/>
    <property type="match status" value="1"/>
</dbReference>
<dbReference type="RefSeq" id="WP_264325955.1">
    <property type="nucleotide sequence ID" value="NZ_JADEXQ010000053.1"/>
</dbReference>
<evidence type="ECO:0000256" key="7">
    <source>
        <dbReference type="ARBA" id="ARBA00023286"/>
    </source>
</evidence>
<dbReference type="SUPFAM" id="SSF51206">
    <property type="entry name" value="cAMP-binding domain-like"/>
    <property type="match status" value="1"/>
</dbReference>
<comment type="caution">
    <text evidence="10">The sequence shown here is derived from an EMBL/GenBank/DDBJ whole genome shotgun (WGS) entry which is preliminary data.</text>
</comment>
<dbReference type="EMBL" id="JADEXQ010000053">
    <property type="protein sequence ID" value="MBE9031127.1"/>
    <property type="molecule type" value="Genomic_DNA"/>
</dbReference>
<dbReference type="PROSITE" id="PS00889">
    <property type="entry name" value="CNMP_BINDING_2"/>
    <property type="match status" value="1"/>
</dbReference>
<dbReference type="AlphaFoldDB" id="A0A928Z4K6"/>
<evidence type="ECO:0000256" key="2">
    <source>
        <dbReference type="ARBA" id="ARBA00022448"/>
    </source>
</evidence>
<evidence type="ECO:0000256" key="1">
    <source>
        <dbReference type="ARBA" id="ARBA00004141"/>
    </source>
</evidence>
<keyword evidence="2" id="KW-0813">Transport</keyword>
<accession>A0A928Z4K6</accession>
<evidence type="ECO:0000256" key="3">
    <source>
        <dbReference type="ARBA" id="ARBA00022692"/>
    </source>
</evidence>
<dbReference type="InterPro" id="IPR014710">
    <property type="entry name" value="RmlC-like_jellyroll"/>
</dbReference>
<evidence type="ECO:0000259" key="9">
    <source>
        <dbReference type="PROSITE" id="PS50042"/>
    </source>
</evidence>